<name>A0A7G9GWD4_9FUSO</name>
<evidence type="ECO:0000313" key="1">
    <source>
        <dbReference type="EMBL" id="QNM15116.1"/>
    </source>
</evidence>
<dbReference type="AlphaFoldDB" id="A0A7G9GWD4"/>
<dbReference type="RefSeq" id="WP_176838276.1">
    <property type="nucleotide sequence ID" value="NZ_CP060637.1"/>
</dbReference>
<dbReference type="EMBL" id="CP060637">
    <property type="protein sequence ID" value="QNM15116.1"/>
    <property type="molecule type" value="Genomic_DNA"/>
</dbReference>
<dbReference type="Proteomes" id="UP000515913">
    <property type="component" value="Chromosome"/>
</dbReference>
<evidence type="ECO:0000313" key="2">
    <source>
        <dbReference type="Proteomes" id="UP000515913"/>
    </source>
</evidence>
<dbReference type="KEGG" id="fho:H9Q81_09415"/>
<reference evidence="1 2" key="1">
    <citation type="submission" date="2020-08" db="EMBL/GenBank/DDBJ databases">
        <authorList>
            <person name="Liu C."/>
            <person name="Sun Q."/>
        </authorList>
    </citation>
    <scope>NUCLEOTIDE SEQUENCE [LARGE SCALE GENOMIC DNA]</scope>
    <source>
        <strain evidence="1 2">NSJ-57</strain>
    </source>
</reference>
<sequence>MELKKLEERLEQISTGCEKCKAKMCNICPNGRLKASIKDKIKKLNPNSEVSISPLAKILKKLGL</sequence>
<proteinExistence type="predicted"/>
<protein>
    <submittedName>
        <fullName evidence="1">Uncharacterized protein</fullName>
    </submittedName>
</protein>
<organism evidence="1 2">
    <name type="scientific">Fusobacterium hominis</name>
    <dbReference type="NCBI Taxonomy" id="2764326"/>
    <lineage>
        <taxon>Bacteria</taxon>
        <taxon>Fusobacteriati</taxon>
        <taxon>Fusobacteriota</taxon>
        <taxon>Fusobacteriia</taxon>
        <taxon>Fusobacteriales</taxon>
        <taxon>Fusobacteriaceae</taxon>
        <taxon>Fusobacterium</taxon>
    </lineage>
</organism>
<accession>A0A7G9GWD4</accession>
<keyword evidence="2" id="KW-1185">Reference proteome</keyword>
<gene>
    <name evidence="1" type="ORF">H9Q81_09415</name>
</gene>